<organism evidence="1 2">
    <name type="scientific">Aquibacillus halophilus</name>
    <dbReference type="NCBI Taxonomy" id="930132"/>
    <lineage>
        <taxon>Bacteria</taxon>
        <taxon>Bacillati</taxon>
        <taxon>Bacillota</taxon>
        <taxon>Bacilli</taxon>
        <taxon>Bacillales</taxon>
        <taxon>Bacillaceae</taxon>
        <taxon>Aquibacillus</taxon>
    </lineage>
</organism>
<dbReference type="Proteomes" id="UP000799092">
    <property type="component" value="Unassembled WGS sequence"/>
</dbReference>
<dbReference type="Pfam" id="PF13541">
    <property type="entry name" value="ChlI"/>
    <property type="match status" value="1"/>
</dbReference>
<protein>
    <submittedName>
        <fullName evidence="1">Uncharacterized protein</fullName>
    </submittedName>
</protein>
<name>A0A6A8D9J1_9BACI</name>
<dbReference type="RefSeq" id="WP_153734869.1">
    <property type="nucleotide sequence ID" value="NZ_WJNG01000001.1"/>
</dbReference>
<sequence>MAIIVHSIGLKGMEGYKVQVEAQLIPEVELMSIVGLPDASVKESKNHMMRALYSSDCQIPDKKVI</sequence>
<reference evidence="1" key="1">
    <citation type="submission" date="2019-11" db="EMBL/GenBank/DDBJ databases">
        <authorList>
            <person name="Li J."/>
        </authorList>
    </citation>
    <scope>NUCLEOTIDE SEQUENCE</scope>
    <source>
        <strain evidence="1">B6B</strain>
    </source>
</reference>
<comment type="caution">
    <text evidence="1">The sequence shown here is derived from an EMBL/GenBank/DDBJ whole genome shotgun (WGS) entry which is preliminary data.</text>
</comment>
<accession>A0A6A8D9J1</accession>
<dbReference type="AlphaFoldDB" id="A0A6A8D9J1"/>
<dbReference type="EMBL" id="WJNG01000001">
    <property type="protein sequence ID" value="MRH41206.1"/>
    <property type="molecule type" value="Genomic_DNA"/>
</dbReference>
<evidence type="ECO:0000313" key="1">
    <source>
        <dbReference type="EMBL" id="MRH41206.1"/>
    </source>
</evidence>
<proteinExistence type="predicted"/>
<evidence type="ECO:0000313" key="2">
    <source>
        <dbReference type="Proteomes" id="UP000799092"/>
    </source>
</evidence>
<dbReference type="OrthoDB" id="9813147at2"/>
<keyword evidence="2" id="KW-1185">Reference proteome</keyword>
<gene>
    <name evidence="1" type="ORF">GH741_00780</name>
</gene>